<keyword evidence="2" id="KW-0732">Signal</keyword>
<evidence type="ECO:0000256" key="2">
    <source>
        <dbReference type="SAM" id="SignalP"/>
    </source>
</evidence>
<dbReference type="GeneID" id="54585678"/>
<feature type="region of interest" description="Disordered" evidence="1">
    <location>
        <begin position="100"/>
        <end position="127"/>
    </location>
</feature>
<feature type="region of interest" description="Disordered" evidence="1">
    <location>
        <begin position="145"/>
        <end position="178"/>
    </location>
</feature>
<feature type="chain" id="PRO_5025476268" evidence="2">
    <location>
        <begin position="24"/>
        <end position="209"/>
    </location>
</feature>
<organism evidence="3 4">
    <name type="scientific">Trematosphaeria pertusa</name>
    <dbReference type="NCBI Taxonomy" id="390896"/>
    <lineage>
        <taxon>Eukaryota</taxon>
        <taxon>Fungi</taxon>
        <taxon>Dikarya</taxon>
        <taxon>Ascomycota</taxon>
        <taxon>Pezizomycotina</taxon>
        <taxon>Dothideomycetes</taxon>
        <taxon>Pleosporomycetidae</taxon>
        <taxon>Pleosporales</taxon>
        <taxon>Massarineae</taxon>
        <taxon>Trematosphaeriaceae</taxon>
        <taxon>Trematosphaeria</taxon>
    </lineage>
</organism>
<evidence type="ECO:0000256" key="1">
    <source>
        <dbReference type="SAM" id="MobiDB-lite"/>
    </source>
</evidence>
<feature type="compositionally biased region" description="Low complexity" evidence="1">
    <location>
        <begin position="145"/>
        <end position="172"/>
    </location>
</feature>
<protein>
    <submittedName>
        <fullName evidence="3">Uncharacterized protein</fullName>
    </submittedName>
</protein>
<dbReference type="EMBL" id="ML987210">
    <property type="protein sequence ID" value="KAF2241690.1"/>
    <property type="molecule type" value="Genomic_DNA"/>
</dbReference>
<sequence>MASINAVVSIALLSLLQITSVAATYPHPNPYHSLPPAYLTPILVTSASTTANPFYPYPTSPSQNCSDGVPISTPNVYPTPPTPYSWTYNLPGTASQPSVYTAPSGATNGTYHPPTLTPESRTPKTEVHTTSLSLYTTIASSSEETAAVSSGASTPATGETTTTAQGATPTQSEPSEPLFTGSALRVPDMSVWKWNVVVSLSLGLMVMWI</sequence>
<evidence type="ECO:0000313" key="4">
    <source>
        <dbReference type="Proteomes" id="UP000800094"/>
    </source>
</evidence>
<proteinExistence type="predicted"/>
<accession>A0A6A6HWB6</accession>
<feature type="signal peptide" evidence="2">
    <location>
        <begin position="1"/>
        <end position="23"/>
    </location>
</feature>
<feature type="compositionally biased region" description="Polar residues" evidence="1">
    <location>
        <begin position="100"/>
        <end position="110"/>
    </location>
</feature>
<reference evidence="3" key="1">
    <citation type="journal article" date="2020" name="Stud. Mycol.">
        <title>101 Dothideomycetes genomes: a test case for predicting lifestyles and emergence of pathogens.</title>
        <authorList>
            <person name="Haridas S."/>
            <person name="Albert R."/>
            <person name="Binder M."/>
            <person name="Bloem J."/>
            <person name="Labutti K."/>
            <person name="Salamov A."/>
            <person name="Andreopoulos B."/>
            <person name="Baker S."/>
            <person name="Barry K."/>
            <person name="Bills G."/>
            <person name="Bluhm B."/>
            <person name="Cannon C."/>
            <person name="Castanera R."/>
            <person name="Culley D."/>
            <person name="Daum C."/>
            <person name="Ezra D."/>
            <person name="Gonzalez J."/>
            <person name="Henrissat B."/>
            <person name="Kuo A."/>
            <person name="Liang C."/>
            <person name="Lipzen A."/>
            <person name="Lutzoni F."/>
            <person name="Magnuson J."/>
            <person name="Mondo S."/>
            <person name="Nolan M."/>
            <person name="Ohm R."/>
            <person name="Pangilinan J."/>
            <person name="Park H.-J."/>
            <person name="Ramirez L."/>
            <person name="Alfaro M."/>
            <person name="Sun H."/>
            <person name="Tritt A."/>
            <person name="Yoshinaga Y."/>
            <person name="Zwiers L.-H."/>
            <person name="Turgeon B."/>
            <person name="Goodwin S."/>
            <person name="Spatafora J."/>
            <person name="Crous P."/>
            <person name="Grigoriev I."/>
        </authorList>
    </citation>
    <scope>NUCLEOTIDE SEQUENCE</scope>
    <source>
        <strain evidence="3">CBS 122368</strain>
    </source>
</reference>
<evidence type="ECO:0000313" key="3">
    <source>
        <dbReference type="EMBL" id="KAF2241690.1"/>
    </source>
</evidence>
<dbReference type="AlphaFoldDB" id="A0A6A6HWB6"/>
<dbReference type="Proteomes" id="UP000800094">
    <property type="component" value="Unassembled WGS sequence"/>
</dbReference>
<gene>
    <name evidence="3" type="ORF">BU26DRAFT_555891</name>
</gene>
<name>A0A6A6HWB6_9PLEO</name>
<dbReference type="RefSeq" id="XP_033676694.1">
    <property type="nucleotide sequence ID" value="XM_033832348.1"/>
</dbReference>
<keyword evidence="4" id="KW-1185">Reference proteome</keyword>